<evidence type="ECO:0000256" key="3">
    <source>
        <dbReference type="ARBA" id="ARBA00002823"/>
    </source>
</evidence>
<protein>
    <recommendedName>
        <fullName evidence="7">Deoxyhypusine synthase</fullName>
        <ecNumber evidence="6">2.5.1.46</ecNumber>
    </recommendedName>
</protein>
<sequence>MSAQDSAAGNAPPSAVTDAVLVASEPVPEGTQQVSGVDFDRFQGRDITVAEMVDNMKYTGFQGSAVAEAARIVNEMQAYRHPETGEKTTIFLGYTSNLISSGLRDTIRYLVRNRHVSAIVTTAGGVEEDLIKCLAPTYMGSFTAPGAGLRAKGLNRIGNLIVPNSNYCAFEDWLIPILDKMLEEQEAAKKKALETGDEEDELHWTPSTIIERLGREINHEDSVLYWAAKNNIPIFCPALTDGSLGDMLYFHTYRSSPQRLRVDIVDDVRRINTMAVRAARAGMIILGGGVIKHHIANACLMRNGAEHAVYINTGQEFDGSDAGARPDEAISWGKIKADAKAVKVYAEATVVFPLIVAASFARASPATPNGETSQN</sequence>
<evidence type="ECO:0000256" key="5">
    <source>
        <dbReference type="ARBA" id="ARBA00009892"/>
    </source>
</evidence>
<evidence type="ECO:0000256" key="4">
    <source>
        <dbReference type="ARBA" id="ARBA00005041"/>
    </source>
</evidence>
<dbReference type="VEuPathDB" id="FungiDB:ASPTUDRAFT_610352"/>
<dbReference type="FunFam" id="3.40.910.10:FF:000003">
    <property type="entry name" value="Deoxyhypusine synthase"/>
    <property type="match status" value="1"/>
</dbReference>
<dbReference type="PANTHER" id="PTHR11703:SF0">
    <property type="entry name" value="DEOXYHYPUSINE SYNTHASE"/>
    <property type="match status" value="1"/>
</dbReference>
<dbReference type="Proteomes" id="UP000184304">
    <property type="component" value="Unassembled WGS sequence"/>
</dbReference>
<dbReference type="SUPFAM" id="SSF52467">
    <property type="entry name" value="DHS-like NAD/FAD-binding domain"/>
    <property type="match status" value="1"/>
</dbReference>
<dbReference type="GO" id="GO:0034038">
    <property type="term" value="F:deoxyhypusine synthase activity"/>
    <property type="evidence" value="ECO:0007669"/>
    <property type="project" value="UniProtKB-EC"/>
</dbReference>
<evidence type="ECO:0000256" key="8">
    <source>
        <dbReference type="ARBA" id="ARBA00022679"/>
    </source>
</evidence>
<evidence type="ECO:0000313" key="11">
    <source>
        <dbReference type="EMBL" id="OJI83613.1"/>
    </source>
</evidence>
<keyword evidence="10" id="KW-0386">Hypusine biosynthesis</keyword>
<evidence type="ECO:0000256" key="9">
    <source>
        <dbReference type="ARBA" id="ARBA00023027"/>
    </source>
</evidence>
<reference evidence="12" key="1">
    <citation type="journal article" date="2017" name="Genome Biol.">
        <title>Comparative genomics reveals high biological diversity and specific adaptations in the industrially and medically important fungal genus Aspergillus.</title>
        <authorList>
            <person name="de Vries R.P."/>
            <person name="Riley R."/>
            <person name="Wiebenga A."/>
            <person name="Aguilar-Osorio G."/>
            <person name="Amillis S."/>
            <person name="Uchima C.A."/>
            <person name="Anderluh G."/>
            <person name="Asadollahi M."/>
            <person name="Askin M."/>
            <person name="Barry K."/>
            <person name="Battaglia E."/>
            <person name="Bayram O."/>
            <person name="Benocci T."/>
            <person name="Braus-Stromeyer S.A."/>
            <person name="Caldana C."/>
            <person name="Canovas D."/>
            <person name="Cerqueira G.C."/>
            <person name="Chen F."/>
            <person name="Chen W."/>
            <person name="Choi C."/>
            <person name="Clum A."/>
            <person name="Dos Santos R.A."/>
            <person name="Damasio A.R."/>
            <person name="Diallinas G."/>
            <person name="Emri T."/>
            <person name="Fekete E."/>
            <person name="Flipphi M."/>
            <person name="Freyberg S."/>
            <person name="Gallo A."/>
            <person name="Gournas C."/>
            <person name="Habgood R."/>
            <person name="Hainaut M."/>
            <person name="Harispe M.L."/>
            <person name="Henrissat B."/>
            <person name="Hilden K.S."/>
            <person name="Hope R."/>
            <person name="Hossain A."/>
            <person name="Karabika E."/>
            <person name="Karaffa L."/>
            <person name="Karanyi Z."/>
            <person name="Krasevec N."/>
            <person name="Kuo A."/>
            <person name="Kusch H."/>
            <person name="LaButti K."/>
            <person name="Lagendijk E.L."/>
            <person name="Lapidus A."/>
            <person name="Levasseur A."/>
            <person name="Lindquist E."/>
            <person name="Lipzen A."/>
            <person name="Logrieco A.F."/>
            <person name="MacCabe A."/>
            <person name="Maekelae M.R."/>
            <person name="Malavazi I."/>
            <person name="Melin P."/>
            <person name="Meyer V."/>
            <person name="Mielnichuk N."/>
            <person name="Miskei M."/>
            <person name="Molnar A.P."/>
            <person name="Mule G."/>
            <person name="Ngan C.Y."/>
            <person name="Orejas M."/>
            <person name="Orosz E."/>
            <person name="Ouedraogo J.P."/>
            <person name="Overkamp K.M."/>
            <person name="Park H.-S."/>
            <person name="Perrone G."/>
            <person name="Piumi F."/>
            <person name="Punt P.J."/>
            <person name="Ram A.F."/>
            <person name="Ramon A."/>
            <person name="Rauscher S."/>
            <person name="Record E."/>
            <person name="Riano-Pachon D.M."/>
            <person name="Robert V."/>
            <person name="Roehrig J."/>
            <person name="Ruller R."/>
            <person name="Salamov A."/>
            <person name="Salih N.S."/>
            <person name="Samson R.A."/>
            <person name="Sandor E."/>
            <person name="Sanguinetti M."/>
            <person name="Schuetze T."/>
            <person name="Sepcic K."/>
            <person name="Shelest E."/>
            <person name="Sherlock G."/>
            <person name="Sophianopoulou V."/>
            <person name="Squina F.M."/>
            <person name="Sun H."/>
            <person name="Susca A."/>
            <person name="Todd R.B."/>
            <person name="Tsang A."/>
            <person name="Unkles S.E."/>
            <person name="van de Wiele N."/>
            <person name="van Rossen-Uffink D."/>
            <person name="Oliveira J.V."/>
            <person name="Vesth T.C."/>
            <person name="Visser J."/>
            <person name="Yu J.-H."/>
            <person name="Zhou M."/>
            <person name="Andersen M.R."/>
            <person name="Archer D.B."/>
            <person name="Baker S.E."/>
            <person name="Benoit I."/>
            <person name="Brakhage A.A."/>
            <person name="Braus G.H."/>
            <person name="Fischer R."/>
            <person name="Frisvad J.C."/>
            <person name="Goldman G.H."/>
            <person name="Houbraken J."/>
            <person name="Oakley B."/>
            <person name="Pocsi I."/>
            <person name="Scazzocchio C."/>
            <person name="Seiboth B."/>
            <person name="vanKuyk P.A."/>
            <person name="Wortman J."/>
            <person name="Dyer P.S."/>
            <person name="Grigoriev I.V."/>
        </authorList>
    </citation>
    <scope>NUCLEOTIDE SEQUENCE [LARGE SCALE GENOMIC DNA]</scope>
    <source>
        <strain evidence="12">CBS 134.48</strain>
    </source>
</reference>
<evidence type="ECO:0000256" key="6">
    <source>
        <dbReference type="ARBA" id="ARBA00012683"/>
    </source>
</evidence>
<comment type="similarity">
    <text evidence="5">Belongs to the deoxyhypusine synthase family.</text>
</comment>
<comment type="pathway">
    <text evidence="4">Protein modification; eIF5A hypusination.</text>
</comment>
<dbReference type="EMBL" id="KV878203">
    <property type="protein sequence ID" value="OJI83613.1"/>
    <property type="molecule type" value="Genomic_DNA"/>
</dbReference>
<dbReference type="Pfam" id="PF01916">
    <property type="entry name" value="DS"/>
    <property type="match status" value="1"/>
</dbReference>
<name>A0A1L9N2U5_ASPTC</name>
<evidence type="ECO:0000256" key="7">
    <source>
        <dbReference type="ARBA" id="ARBA00020607"/>
    </source>
</evidence>
<accession>A0A1L9N2U5</accession>
<keyword evidence="12" id="KW-1185">Reference proteome</keyword>
<dbReference type="InterPro" id="IPR029035">
    <property type="entry name" value="DHS-like_NAD/FAD-binding_dom"/>
</dbReference>
<dbReference type="InterPro" id="IPR036982">
    <property type="entry name" value="Deoxyhypusine_synthase_sf"/>
</dbReference>
<comment type="function">
    <text evidence="3">Catalyzes the NAD-dependent oxidative cleavage of spermidine and the subsequent transfer of the butylamine moiety of spermidine to the epsilon-amino group of a specific lysine residue of the eIF-5A precursor protein to form the intermediate deoxyhypusine residue.</text>
</comment>
<dbReference type="EC" id="2.5.1.46" evidence="6"/>
<comment type="cofactor">
    <cofactor evidence="2">
        <name>NAD(+)</name>
        <dbReference type="ChEBI" id="CHEBI:57540"/>
    </cofactor>
</comment>
<dbReference type="OrthoDB" id="294378at2759"/>
<gene>
    <name evidence="11" type="ORF">ASPTUDRAFT_610352</name>
</gene>
<organism evidence="11 12">
    <name type="scientific">Aspergillus tubingensis (strain CBS 134.48)</name>
    <dbReference type="NCBI Taxonomy" id="767770"/>
    <lineage>
        <taxon>Eukaryota</taxon>
        <taxon>Fungi</taxon>
        <taxon>Dikarya</taxon>
        <taxon>Ascomycota</taxon>
        <taxon>Pezizomycotina</taxon>
        <taxon>Eurotiomycetes</taxon>
        <taxon>Eurotiomycetidae</taxon>
        <taxon>Eurotiales</taxon>
        <taxon>Aspergillaceae</taxon>
        <taxon>Aspergillus</taxon>
        <taxon>Aspergillus subgen. Circumdati</taxon>
    </lineage>
</organism>
<dbReference type="STRING" id="767770.A0A1L9N2U5"/>
<proteinExistence type="inferred from homology"/>
<evidence type="ECO:0000256" key="10">
    <source>
        <dbReference type="ARBA" id="ARBA00023256"/>
    </source>
</evidence>
<dbReference type="GO" id="GO:0005737">
    <property type="term" value="C:cytoplasm"/>
    <property type="evidence" value="ECO:0007669"/>
    <property type="project" value="TreeGrafter"/>
</dbReference>
<evidence type="ECO:0000313" key="12">
    <source>
        <dbReference type="Proteomes" id="UP000184304"/>
    </source>
</evidence>
<dbReference type="OMA" id="HSIINAN"/>
<dbReference type="Gene3D" id="3.40.910.10">
    <property type="entry name" value="Deoxyhypusine synthase"/>
    <property type="match status" value="1"/>
</dbReference>
<keyword evidence="8" id="KW-0808">Transferase</keyword>
<dbReference type="InterPro" id="IPR002773">
    <property type="entry name" value="Deoxyhypusine_synthase"/>
</dbReference>
<dbReference type="AlphaFoldDB" id="A0A1L9N2U5"/>
<keyword evidence="9" id="KW-0520">NAD</keyword>
<evidence type="ECO:0000256" key="2">
    <source>
        <dbReference type="ARBA" id="ARBA00001911"/>
    </source>
</evidence>
<comment type="catalytic activity">
    <reaction evidence="1">
        <text>[eIF5A protein]-L-lysine + spermidine = [eIF5A protein]-deoxyhypusine + propane-1,3-diamine</text>
        <dbReference type="Rhea" id="RHEA:33299"/>
        <dbReference type="Rhea" id="RHEA-COMP:10143"/>
        <dbReference type="Rhea" id="RHEA-COMP:10144"/>
        <dbReference type="ChEBI" id="CHEBI:29969"/>
        <dbReference type="ChEBI" id="CHEBI:57484"/>
        <dbReference type="ChEBI" id="CHEBI:57834"/>
        <dbReference type="ChEBI" id="CHEBI:82657"/>
        <dbReference type="EC" id="2.5.1.46"/>
    </reaction>
</comment>
<dbReference type="NCBIfam" id="TIGR00321">
    <property type="entry name" value="dhys"/>
    <property type="match status" value="1"/>
</dbReference>
<evidence type="ECO:0000256" key="1">
    <source>
        <dbReference type="ARBA" id="ARBA00000952"/>
    </source>
</evidence>
<dbReference type="PANTHER" id="PTHR11703">
    <property type="entry name" value="DEOXYHYPUSINE SYNTHASE"/>
    <property type="match status" value="1"/>
</dbReference>